<dbReference type="OrthoDB" id="5138418at2759"/>
<dbReference type="Proteomes" id="UP000606974">
    <property type="component" value="Unassembled WGS sequence"/>
</dbReference>
<accession>A0A8H7E5S0</accession>
<proteinExistence type="predicted"/>
<comment type="caution">
    <text evidence="2">The sequence shown here is derived from an EMBL/GenBank/DDBJ whole genome shotgun (WGS) entry which is preliminary data.</text>
</comment>
<feature type="compositionally biased region" description="Polar residues" evidence="1">
    <location>
        <begin position="35"/>
        <end position="57"/>
    </location>
</feature>
<dbReference type="EMBL" id="JAACFV010000044">
    <property type="protein sequence ID" value="KAF7509233.1"/>
    <property type="molecule type" value="Genomic_DNA"/>
</dbReference>
<feature type="region of interest" description="Disordered" evidence="1">
    <location>
        <begin position="21"/>
        <end position="60"/>
    </location>
</feature>
<dbReference type="AlphaFoldDB" id="A0A8H7E5S0"/>
<evidence type="ECO:0000256" key="1">
    <source>
        <dbReference type="SAM" id="MobiDB-lite"/>
    </source>
</evidence>
<feature type="region of interest" description="Disordered" evidence="1">
    <location>
        <begin position="277"/>
        <end position="427"/>
    </location>
</feature>
<evidence type="ECO:0000313" key="2">
    <source>
        <dbReference type="EMBL" id="KAF7509233.1"/>
    </source>
</evidence>
<feature type="compositionally biased region" description="Acidic residues" evidence="1">
    <location>
        <begin position="467"/>
        <end position="477"/>
    </location>
</feature>
<name>A0A8H7E5S0_9EURO</name>
<gene>
    <name evidence="2" type="ORF">GJ744_008293</name>
</gene>
<protein>
    <submittedName>
        <fullName evidence="2">Uncharacterized protein</fullName>
    </submittedName>
</protein>
<keyword evidence="3" id="KW-1185">Reference proteome</keyword>
<reference evidence="2" key="1">
    <citation type="submission" date="2020-02" db="EMBL/GenBank/DDBJ databases">
        <authorList>
            <person name="Palmer J.M."/>
        </authorList>
    </citation>
    <scope>NUCLEOTIDE SEQUENCE</scope>
    <source>
        <strain evidence="2">EPUS1.4</strain>
        <tissue evidence="2">Thallus</tissue>
    </source>
</reference>
<evidence type="ECO:0000313" key="3">
    <source>
        <dbReference type="Proteomes" id="UP000606974"/>
    </source>
</evidence>
<organism evidence="2 3">
    <name type="scientific">Endocarpon pusillum</name>
    <dbReference type="NCBI Taxonomy" id="364733"/>
    <lineage>
        <taxon>Eukaryota</taxon>
        <taxon>Fungi</taxon>
        <taxon>Dikarya</taxon>
        <taxon>Ascomycota</taxon>
        <taxon>Pezizomycotina</taxon>
        <taxon>Eurotiomycetes</taxon>
        <taxon>Chaetothyriomycetidae</taxon>
        <taxon>Verrucariales</taxon>
        <taxon>Verrucariaceae</taxon>
        <taxon>Endocarpon</taxon>
    </lineage>
</organism>
<sequence length="489" mass="53500">MSGSYFPDFDHSTRPSLHLTKAGAHPSLFNPPNSPSATTSLARSHSLTHHAPSSVNSLKRKRACRNHYADSASTSQHITPWEKTERPIALSTVTYTPVAESPAAFVNTRYHIAGGLDTPLAAKIDAEEKQDEVMRELDYRPNRITLTARQKSGSYFPQTPATATSVGYVRHKRARSTDQSGWSRAVVNLVGGVAGKVLKFCWNGAFRGFQAGGGHAYRMNDDTPAIIQQSNWTDIGGKDDVFTKPYQGQHYHSLAPVPGQFPEEGFIDDYMSQPQAYRGDQLSTPVPEGDGGWSTPRGNWVLVDNTDGNDESDRSPVPPASKNPRTGYDLRRPASRALFTAPGNRSRLVPSRPSLAGSPGCNIKRPASFASPRASPGRSCASRTDSHIANSLGHRRSRSSIASSPRRATEVGSRHSFTAPSSPDVDKFEKKIRRKERKEDESIQRLNKQLQDMIREGKEALGTTIEIEDDSDVDEGYGEGTGIMGASKW</sequence>
<feature type="region of interest" description="Disordered" evidence="1">
    <location>
        <begin position="467"/>
        <end position="489"/>
    </location>
</feature>